<gene>
    <name evidence="2" type="ORF">NE237_007554</name>
</gene>
<accession>A0A9Q0QW83</accession>
<proteinExistence type="predicted"/>
<comment type="caution">
    <text evidence="2">The sequence shown here is derived from an EMBL/GenBank/DDBJ whole genome shotgun (WGS) entry which is preliminary data.</text>
</comment>
<dbReference type="EMBL" id="JAMYWD010000004">
    <property type="protein sequence ID" value="KAJ4974380.1"/>
    <property type="molecule type" value="Genomic_DNA"/>
</dbReference>
<protein>
    <submittedName>
        <fullName evidence="2">Uncharacterized protein</fullName>
    </submittedName>
</protein>
<keyword evidence="3" id="KW-1185">Reference proteome</keyword>
<feature type="region of interest" description="Disordered" evidence="1">
    <location>
        <begin position="26"/>
        <end position="48"/>
    </location>
</feature>
<dbReference type="Proteomes" id="UP001141806">
    <property type="component" value="Unassembled WGS sequence"/>
</dbReference>
<organism evidence="2 3">
    <name type="scientific">Protea cynaroides</name>
    <dbReference type="NCBI Taxonomy" id="273540"/>
    <lineage>
        <taxon>Eukaryota</taxon>
        <taxon>Viridiplantae</taxon>
        <taxon>Streptophyta</taxon>
        <taxon>Embryophyta</taxon>
        <taxon>Tracheophyta</taxon>
        <taxon>Spermatophyta</taxon>
        <taxon>Magnoliopsida</taxon>
        <taxon>Proteales</taxon>
        <taxon>Proteaceae</taxon>
        <taxon>Protea</taxon>
    </lineage>
</organism>
<sequence>MEKSRYDQDEVFPLDIQRNREAMLYHGEETEPEVPVAGRRSVSADRSRAMEIPDKDVDVSTAQNVEGVLPAGVNQSVPIRTVTSSPGGLAMIGELGQVEMEFNDVSVVDTFLSDKGAAYTIVEKRQQGRIGRGGKKTDQSTTHEVLSVEVERLIRWVLKRLVLLD</sequence>
<evidence type="ECO:0000313" key="3">
    <source>
        <dbReference type="Proteomes" id="UP001141806"/>
    </source>
</evidence>
<reference evidence="2" key="1">
    <citation type="journal article" date="2023" name="Plant J.">
        <title>The genome of the king protea, Protea cynaroides.</title>
        <authorList>
            <person name="Chang J."/>
            <person name="Duong T.A."/>
            <person name="Schoeman C."/>
            <person name="Ma X."/>
            <person name="Roodt D."/>
            <person name="Barker N."/>
            <person name="Li Z."/>
            <person name="Van de Peer Y."/>
            <person name="Mizrachi E."/>
        </authorList>
    </citation>
    <scope>NUCLEOTIDE SEQUENCE</scope>
    <source>
        <tissue evidence="2">Young leaves</tissue>
    </source>
</reference>
<dbReference type="AlphaFoldDB" id="A0A9Q0QW83"/>
<evidence type="ECO:0000313" key="2">
    <source>
        <dbReference type="EMBL" id="KAJ4974380.1"/>
    </source>
</evidence>
<evidence type="ECO:0000256" key="1">
    <source>
        <dbReference type="SAM" id="MobiDB-lite"/>
    </source>
</evidence>
<name>A0A9Q0QW83_9MAGN</name>